<evidence type="ECO:0000256" key="2">
    <source>
        <dbReference type="ARBA" id="ARBA00022989"/>
    </source>
</evidence>
<feature type="region of interest" description="Disordered" evidence="4">
    <location>
        <begin position="402"/>
        <end position="439"/>
    </location>
</feature>
<evidence type="ECO:0000259" key="6">
    <source>
        <dbReference type="PROSITE" id="PS50850"/>
    </source>
</evidence>
<feature type="transmembrane region" description="Helical" evidence="5">
    <location>
        <begin position="177"/>
        <end position="198"/>
    </location>
</feature>
<feature type="domain" description="Major facilitator superfamily (MFS) profile" evidence="6">
    <location>
        <begin position="20"/>
        <end position="401"/>
    </location>
</feature>
<accession>A0A6L9UF67</accession>
<feature type="transmembrane region" description="Helical" evidence="5">
    <location>
        <begin position="88"/>
        <end position="107"/>
    </location>
</feature>
<feature type="transmembrane region" description="Helical" evidence="5">
    <location>
        <begin position="349"/>
        <end position="369"/>
    </location>
</feature>
<name>A0A6L9UF67_9HYPH</name>
<evidence type="ECO:0000256" key="4">
    <source>
        <dbReference type="SAM" id="MobiDB-lite"/>
    </source>
</evidence>
<dbReference type="PANTHER" id="PTHR23537:SF1">
    <property type="entry name" value="SUGAR TRANSPORTER"/>
    <property type="match status" value="1"/>
</dbReference>
<gene>
    <name evidence="7" type="ORF">GR212_24805</name>
</gene>
<dbReference type="Proteomes" id="UP000483035">
    <property type="component" value="Unassembled WGS sequence"/>
</dbReference>
<feature type="transmembrane region" description="Helical" evidence="5">
    <location>
        <begin position="284"/>
        <end position="301"/>
    </location>
</feature>
<dbReference type="GO" id="GO:0005886">
    <property type="term" value="C:plasma membrane"/>
    <property type="evidence" value="ECO:0007669"/>
    <property type="project" value="TreeGrafter"/>
</dbReference>
<feature type="transmembrane region" description="Helical" evidence="5">
    <location>
        <begin position="219"/>
        <end position="244"/>
    </location>
</feature>
<proteinExistence type="predicted"/>
<dbReference type="Gene3D" id="1.20.1250.20">
    <property type="entry name" value="MFS general substrate transporter like domains"/>
    <property type="match status" value="2"/>
</dbReference>
<feature type="transmembrane region" description="Helical" evidence="5">
    <location>
        <begin position="145"/>
        <end position="165"/>
    </location>
</feature>
<organism evidence="7 8">
    <name type="scientific">Rhizobium lusitanum</name>
    <dbReference type="NCBI Taxonomy" id="293958"/>
    <lineage>
        <taxon>Bacteria</taxon>
        <taxon>Pseudomonadati</taxon>
        <taxon>Pseudomonadota</taxon>
        <taxon>Alphaproteobacteria</taxon>
        <taxon>Hyphomicrobiales</taxon>
        <taxon>Rhizobiaceae</taxon>
        <taxon>Rhizobium/Agrobacterium group</taxon>
        <taxon>Rhizobium</taxon>
    </lineage>
</organism>
<feature type="transmembrane region" description="Helical" evidence="5">
    <location>
        <begin position="113"/>
        <end position="138"/>
    </location>
</feature>
<keyword evidence="3 5" id="KW-0472">Membrane</keyword>
<protein>
    <submittedName>
        <fullName evidence="7">YbfB/YjiJ family MFS transporter</fullName>
    </submittedName>
</protein>
<feature type="transmembrane region" description="Helical" evidence="5">
    <location>
        <begin position="20"/>
        <end position="40"/>
    </location>
</feature>
<evidence type="ECO:0000256" key="5">
    <source>
        <dbReference type="SAM" id="Phobius"/>
    </source>
</evidence>
<dbReference type="AlphaFoldDB" id="A0A6L9UF67"/>
<evidence type="ECO:0000313" key="8">
    <source>
        <dbReference type="Proteomes" id="UP000483035"/>
    </source>
</evidence>
<sequence>MSTHHAAASDDYSLTRSQWFATIAGLSGSFVAIGLARFAYTPLLPSLIGQHWFTASEAVTLGAANFAGYLAGAVLGRPVAASISNRSSLRLFMAVATLAFFACAFPLSTTWFFVWRFLSGLAGGAIMVLVATTILPHIPTKRRGFVSGMIFLGLGLGIAASGTVVPELLLIGLKETWIGLGVLSLLLTAVSWFGWPNTEPQAAGAPKQVHSHKSARGPLLILYSQYAANALGLVPAMILLVDYIVRGLNGSAQLGAAYWILYGIAAITGPVLCGFAADRIGFRSSYRIALLLQGVAGLLLATSSSAVALIVATVILGIFTPGIVPLVLGRTQDIVRHDHAAQRQAWGHATTAFALFQALGGYGYSYLFAHSGQNYALVFAIGAIAVALALLLDLIVPDRTSRQGGERLQTPDRLLPANRNEQTPHPEAGARPSHTGARK</sequence>
<feature type="transmembrane region" description="Helical" evidence="5">
    <location>
        <begin position="375"/>
        <end position="396"/>
    </location>
</feature>
<dbReference type="RefSeq" id="WP_163990553.1">
    <property type="nucleotide sequence ID" value="NZ_WUEY01000014.1"/>
</dbReference>
<evidence type="ECO:0000256" key="3">
    <source>
        <dbReference type="ARBA" id="ARBA00023136"/>
    </source>
</evidence>
<dbReference type="SUPFAM" id="SSF103473">
    <property type="entry name" value="MFS general substrate transporter"/>
    <property type="match status" value="1"/>
</dbReference>
<reference evidence="7 8" key="1">
    <citation type="submission" date="2019-12" db="EMBL/GenBank/DDBJ databases">
        <title>Rhizobium genotypes associated with high levels of biological nitrogen fixation by grain legumes in a temperate-maritime cropping system.</title>
        <authorList>
            <person name="Maluk M."/>
            <person name="Francesc Ferrando Molina F."/>
            <person name="Lopez Del Egido L."/>
            <person name="Lafos M."/>
            <person name="Langarica-Fuentes A."/>
            <person name="Gebre Yohannes G."/>
            <person name="Young M.W."/>
            <person name="Martin P."/>
            <person name="Gantlett R."/>
            <person name="Kenicer G."/>
            <person name="Hawes C."/>
            <person name="Begg G.S."/>
            <person name="Quilliam R.S."/>
            <person name="Squire G.R."/>
            <person name="Poole P.S."/>
            <person name="Young P.W."/>
            <person name="Iannetta P.M."/>
            <person name="James E.K."/>
        </authorList>
    </citation>
    <scope>NUCLEOTIDE SEQUENCE [LARGE SCALE GENOMIC DNA]</scope>
    <source>
        <strain evidence="7 8">JHI1118</strain>
    </source>
</reference>
<dbReference type="EMBL" id="WUEY01000014">
    <property type="protein sequence ID" value="NEI72786.1"/>
    <property type="molecule type" value="Genomic_DNA"/>
</dbReference>
<feature type="transmembrane region" description="Helical" evidence="5">
    <location>
        <begin position="256"/>
        <end position="277"/>
    </location>
</feature>
<evidence type="ECO:0000313" key="7">
    <source>
        <dbReference type="EMBL" id="NEI72786.1"/>
    </source>
</evidence>
<keyword evidence="1 5" id="KW-0812">Transmembrane</keyword>
<dbReference type="PROSITE" id="PS50850">
    <property type="entry name" value="MFS"/>
    <property type="match status" value="1"/>
</dbReference>
<dbReference type="InterPro" id="IPR020846">
    <property type="entry name" value="MFS_dom"/>
</dbReference>
<dbReference type="InterPro" id="IPR010645">
    <property type="entry name" value="MFS_4"/>
</dbReference>
<dbReference type="InterPro" id="IPR036259">
    <property type="entry name" value="MFS_trans_sf"/>
</dbReference>
<feature type="transmembrane region" description="Helical" evidence="5">
    <location>
        <begin position="307"/>
        <end position="328"/>
    </location>
</feature>
<evidence type="ECO:0000256" key="1">
    <source>
        <dbReference type="ARBA" id="ARBA00022692"/>
    </source>
</evidence>
<feature type="transmembrane region" description="Helical" evidence="5">
    <location>
        <begin position="52"/>
        <end position="76"/>
    </location>
</feature>
<keyword evidence="2 5" id="KW-1133">Transmembrane helix</keyword>
<dbReference type="GO" id="GO:0022857">
    <property type="term" value="F:transmembrane transporter activity"/>
    <property type="evidence" value="ECO:0007669"/>
    <property type="project" value="InterPro"/>
</dbReference>
<dbReference type="Pfam" id="PF06779">
    <property type="entry name" value="MFS_4"/>
    <property type="match status" value="1"/>
</dbReference>
<dbReference type="PANTHER" id="PTHR23537">
    <property type="match status" value="1"/>
</dbReference>
<comment type="caution">
    <text evidence="7">The sequence shown here is derived from an EMBL/GenBank/DDBJ whole genome shotgun (WGS) entry which is preliminary data.</text>
</comment>